<name>A0A165IJW6_9BASI</name>
<dbReference type="EMBL" id="KV423929">
    <property type="protein sequence ID" value="KZT60672.1"/>
    <property type="molecule type" value="Genomic_DNA"/>
</dbReference>
<organism evidence="2 3">
    <name type="scientific">Calocera cornea HHB12733</name>
    <dbReference type="NCBI Taxonomy" id="1353952"/>
    <lineage>
        <taxon>Eukaryota</taxon>
        <taxon>Fungi</taxon>
        <taxon>Dikarya</taxon>
        <taxon>Basidiomycota</taxon>
        <taxon>Agaricomycotina</taxon>
        <taxon>Dacrymycetes</taxon>
        <taxon>Dacrymycetales</taxon>
        <taxon>Dacrymycetaceae</taxon>
        <taxon>Calocera</taxon>
    </lineage>
</organism>
<dbReference type="Proteomes" id="UP000076842">
    <property type="component" value="Unassembled WGS sequence"/>
</dbReference>
<evidence type="ECO:0000256" key="1">
    <source>
        <dbReference type="SAM" id="MobiDB-lite"/>
    </source>
</evidence>
<dbReference type="OrthoDB" id="2269373at2759"/>
<dbReference type="STRING" id="1353952.A0A165IJW6"/>
<feature type="compositionally biased region" description="Basic residues" evidence="1">
    <location>
        <begin position="1"/>
        <end position="19"/>
    </location>
</feature>
<protein>
    <submittedName>
        <fullName evidence="2">Uncharacterized protein</fullName>
    </submittedName>
</protein>
<accession>A0A165IJW6</accession>
<feature type="region of interest" description="Disordered" evidence="1">
    <location>
        <begin position="1"/>
        <end position="26"/>
    </location>
</feature>
<evidence type="ECO:0000313" key="3">
    <source>
        <dbReference type="Proteomes" id="UP000076842"/>
    </source>
</evidence>
<proteinExistence type="predicted"/>
<gene>
    <name evidence="2" type="ORF">CALCODRAFT_97784</name>
</gene>
<reference evidence="2 3" key="1">
    <citation type="journal article" date="2016" name="Mol. Biol. Evol.">
        <title>Comparative Genomics of Early-Diverging Mushroom-Forming Fungi Provides Insights into the Origins of Lignocellulose Decay Capabilities.</title>
        <authorList>
            <person name="Nagy L.G."/>
            <person name="Riley R."/>
            <person name="Tritt A."/>
            <person name="Adam C."/>
            <person name="Daum C."/>
            <person name="Floudas D."/>
            <person name="Sun H."/>
            <person name="Yadav J.S."/>
            <person name="Pangilinan J."/>
            <person name="Larsson K.H."/>
            <person name="Matsuura K."/>
            <person name="Barry K."/>
            <person name="Labutti K."/>
            <person name="Kuo R."/>
            <person name="Ohm R.A."/>
            <person name="Bhattacharya S.S."/>
            <person name="Shirouzu T."/>
            <person name="Yoshinaga Y."/>
            <person name="Martin F.M."/>
            <person name="Grigoriev I.V."/>
            <person name="Hibbett D.S."/>
        </authorList>
    </citation>
    <scope>NUCLEOTIDE SEQUENCE [LARGE SCALE GENOMIC DNA]</scope>
    <source>
        <strain evidence="2 3">HHB12733</strain>
    </source>
</reference>
<dbReference type="AlphaFoldDB" id="A0A165IJW6"/>
<evidence type="ECO:0000313" key="2">
    <source>
        <dbReference type="EMBL" id="KZT60672.1"/>
    </source>
</evidence>
<dbReference type="InParanoid" id="A0A165IJW6"/>
<sequence length="357" mass="39459">MPRRRTLPQAHRQSHRAHPRVQQQADRQVLARPLLRSYNTTQVRCLLMRNSKKGPHRSLTRIIARTSATGLPFLAGTVIRTSVGVIAAVLAVDAAVSTSFVGNACDVDVCPDNRLQKCVYEHDNKAPCHGLEDENVRLRDRVSELETILRLYRGKPDVEISQRETYDWVLTIPEVIWHLMQGVVDFAAEADQIFNHISPVGEAGEVQRRLQEWLRGLSGTVSTAMHEARKSRRDMPADLHNGGHMPTPVSSPPSLAANFSTSPEHAVPPTYPAMHSPQSIHSQSPVIAQPIQEPVYHSYAGAVDGTVASYIEEATDLSAFYGDPSIYEAFVAMPQELGSNLFLEGWASEMNAYVTAG</sequence>
<keyword evidence="3" id="KW-1185">Reference proteome</keyword>